<sequence>MNSRSHTVAVPLASPQVFRHGIRHPDLWLWDAWTYTDESTLHLFCLALARTNSCGQAITPADRNDYPFHVRHFSSGDGGESWRDCGAYLCPDERPGSPTEHNIWSGSALLHGDQLLFGFTGVTKPGVGRSFHQSICLLTSSPEATPDLADTVVLSDPSRDYEAIRKAGYYLGPWSTLGSDGGEEDGPILAWRDPFFVPEDDGTLRAYWAGKVGPAEPAVASGRVRLTDEGYVMDKLYDPIVPPDVSQYTQSEVPKVYRNPRDGSLLMLTSTCNRVSEDQPDEEVSKELRLYQAPGFDGPWTPYAADGATLPGIRHLFGGEFSDVDFVSRRASLIAPYTEMAEPELQLTFADIRKVSLEPENVKKPAPAA</sequence>
<dbReference type="RefSeq" id="WP_173198288.1">
    <property type="nucleotide sequence ID" value="NZ_JABFCX010000002.1"/>
</dbReference>
<protein>
    <submittedName>
        <fullName evidence="1">Uncharacterized protein</fullName>
    </submittedName>
</protein>
<comment type="caution">
    <text evidence="1">The sequence shown here is derived from an EMBL/GenBank/DDBJ whole genome shotgun (WGS) entry which is preliminary data.</text>
</comment>
<gene>
    <name evidence="1" type="ORF">HK107_07830</name>
</gene>
<evidence type="ECO:0000313" key="1">
    <source>
        <dbReference type="EMBL" id="NNU16227.1"/>
    </source>
</evidence>
<keyword evidence="2" id="KW-1185">Reference proteome</keyword>
<dbReference type="EMBL" id="JABFCX010000002">
    <property type="protein sequence ID" value="NNU16227.1"/>
    <property type="molecule type" value="Genomic_DNA"/>
</dbReference>
<organism evidence="1 2">
    <name type="scientific">Parvularcula mediterranea</name>
    <dbReference type="NCBI Taxonomy" id="2732508"/>
    <lineage>
        <taxon>Bacteria</taxon>
        <taxon>Pseudomonadati</taxon>
        <taxon>Pseudomonadota</taxon>
        <taxon>Alphaproteobacteria</taxon>
        <taxon>Parvularculales</taxon>
        <taxon>Parvularculaceae</taxon>
        <taxon>Parvularcula</taxon>
    </lineage>
</organism>
<dbReference type="Proteomes" id="UP000536835">
    <property type="component" value="Unassembled WGS sequence"/>
</dbReference>
<dbReference type="InterPro" id="IPR023296">
    <property type="entry name" value="Glyco_hydro_beta-prop_sf"/>
</dbReference>
<accession>A0A7Y3RMY1</accession>
<evidence type="ECO:0000313" key="2">
    <source>
        <dbReference type="Proteomes" id="UP000536835"/>
    </source>
</evidence>
<dbReference type="SUPFAM" id="SSF75005">
    <property type="entry name" value="Arabinanase/levansucrase/invertase"/>
    <property type="match status" value="1"/>
</dbReference>
<dbReference type="Gene3D" id="2.115.10.20">
    <property type="entry name" value="Glycosyl hydrolase domain, family 43"/>
    <property type="match status" value="1"/>
</dbReference>
<name>A0A7Y3RMY1_9PROT</name>
<reference evidence="1 2" key="1">
    <citation type="submission" date="2020-05" db="EMBL/GenBank/DDBJ databases">
        <title>Parvularcula mediterraneae sp. nov., isolated from polypropylene straw from shallow seawater of the seashore of Laganas in Zakynthos island, Greece.</title>
        <authorList>
            <person name="Szabo I."/>
            <person name="Al-Omari J."/>
            <person name="Rado J."/>
            <person name="Szerdahelyi G.S."/>
        </authorList>
    </citation>
    <scope>NUCLEOTIDE SEQUENCE [LARGE SCALE GENOMIC DNA]</scope>
    <source>
        <strain evidence="1 2">ZS-1/3</strain>
    </source>
</reference>
<proteinExistence type="predicted"/>
<dbReference type="AlphaFoldDB" id="A0A7Y3RMY1"/>